<gene>
    <name evidence="2" type="ORF">HPF_00095</name>
</gene>
<organism evidence="2 3">
    <name type="scientific">Hydrogenophaga pseudoflava</name>
    <name type="common">Pseudomonas carboxydoflava</name>
    <dbReference type="NCBI Taxonomy" id="47421"/>
    <lineage>
        <taxon>Bacteria</taxon>
        <taxon>Pseudomonadati</taxon>
        <taxon>Pseudomonadota</taxon>
        <taxon>Betaproteobacteria</taxon>
        <taxon>Burkholderiales</taxon>
        <taxon>Comamonadaceae</taxon>
        <taxon>Hydrogenophaga</taxon>
    </lineage>
</organism>
<feature type="compositionally biased region" description="Low complexity" evidence="1">
    <location>
        <begin position="321"/>
        <end position="336"/>
    </location>
</feature>
<keyword evidence="3" id="KW-1185">Reference proteome</keyword>
<protein>
    <submittedName>
        <fullName evidence="2">Uncharacterized protein</fullName>
    </submittedName>
</protein>
<proteinExistence type="predicted"/>
<dbReference type="Proteomes" id="UP000293912">
    <property type="component" value="Chromosome"/>
</dbReference>
<name>A0A4P6WXP5_HYDPS</name>
<dbReference type="KEGG" id="hpse:HPF_00095"/>
<evidence type="ECO:0000313" key="2">
    <source>
        <dbReference type="EMBL" id="QBM26054.1"/>
    </source>
</evidence>
<accession>A0A4P6WXP5</accession>
<evidence type="ECO:0000313" key="3">
    <source>
        <dbReference type="Proteomes" id="UP000293912"/>
    </source>
</evidence>
<dbReference type="AlphaFoldDB" id="A0A4P6WXP5"/>
<dbReference type="EMBL" id="CP037867">
    <property type="protein sequence ID" value="QBM26054.1"/>
    <property type="molecule type" value="Genomic_DNA"/>
</dbReference>
<feature type="region of interest" description="Disordered" evidence="1">
    <location>
        <begin position="321"/>
        <end position="368"/>
    </location>
</feature>
<sequence>MLYLDAPIGPIRGLMIYRDHEDTNLFYYVPERPRLALNDGVPEFLFLKYRRDITDNPDFDPDAGGQSLGGGFMAFTVDLGVDDRTLGSIKGELGRFADGDVKLVPIQFRKGSVRLSVVKDAAEDPPAGAPAPSPTAARGLKLYEEVYGATQPSLFGFNRATFAMMLDREAATLMEAGLRTGISPVGVIYNLEFLGLRPSFRIKIRAEYKRVYETLEAELGARGSIGMVSLAADIGVAFQKLRDNGSVQIEVMNFTDDEDLRKKADDAWQWFQTKLLEDFFESALEPPSFMTRQSGNLGMLGQLQSLFGGLTGPQTGTALAPPMGAPSTATPTTAPAVHGPSEGVPSTSTVNRSAAAANAGSGGAAGPAGNSSISPFQVAFSLKFVHQDELQVRTFDYSMQSAEARTAAPQGMFGTVVAGFNLADRIRSVSLDDSFFQRLIATVSMGTDLAQAGIASVAVNLEYPGERPPNEDAQHVDGFLFVPGKTDPRTFTTFLNDRRDLSYRYKLDITFTPNSDWTAANTQVSTGWVVERARQLVIAPLDHVELMDVEVSLGDMDSGEITQVEVELVYDDPSNAFRVEKTLLLKPGEATKHWRLRLANNATRSFRYRARYFLKSGNLRVQEDWVTTADPAVIINEPFEGELNIRLIPLLDQTNLMEAVVDIRYQEPSSGYRREFQEIYDETRLDRRSLRIPTLVPEPPPFTYETTVVRGDGSVFESGQVAADGNVAVIMDGVGVTQRIRVRLPQATLGALIALKVDLRGPGDEPDFASVLFTPSQLEEKTVVLVQPPSAGGGPFTYSFTVTGYNNLGQPVPGQTGQQSGPAFIVPMPA</sequence>
<dbReference type="RefSeq" id="WP_133155359.1">
    <property type="nucleotide sequence ID" value="NZ_CP037867.1"/>
</dbReference>
<evidence type="ECO:0000256" key="1">
    <source>
        <dbReference type="SAM" id="MobiDB-lite"/>
    </source>
</evidence>
<reference evidence="2 3" key="1">
    <citation type="submission" date="2019-03" db="EMBL/GenBank/DDBJ databases">
        <authorList>
            <person name="Sebastian G."/>
            <person name="Baumann P."/>
            <person name="Ruckert C."/>
            <person name="Kalinowski J."/>
            <person name="Nebel B."/>
            <person name="Takors R."/>
            <person name="Blombach B."/>
        </authorList>
    </citation>
    <scope>NUCLEOTIDE SEQUENCE [LARGE SCALE GENOMIC DNA]</scope>
    <source>
        <strain evidence="2 3">DSM 1084</strain>
    </source>
</reference>